<organism evidence="1 2">
    <name type="scientific">Diaphorobacter limosus</name>
    <dbReference type="NCBI Taxonomy" id="3036128"/>
    <lineage>
        <taxon>Bacteria</taxon>
        <taxon>Pseudomonadati</taxon>
        <taxon>Pseudomonadota</taxon>
        <taxon>Betaproteobacteria</taxon>
        <taxon>Burkholderiales</taxon>
        <taxon>Comamonadaceae</taxon>
        <taxon>Diaphorobacter</taxon>
    </lineage>
</organism>
<dbReference type="EMBL" id="CP136921">
    <property type="protein sequence ID" value="WOO32988.1"/>
    <property type="molecule type" value="Genomic_DNA"/>
</dbReference>
<dbReference type="Proteomes" id="UP001303211">
    <property type="component" value="Chromosome"/>
</dbReference>
<protein>
    <submittedName>
        <fullName evidence="1">Type II toxin-antitoxin system RelE/ParE family toxin</fullName>
    </submittedName>
</protein>
<gene>
    <name evidence="1" type="ORF">P4826_02385</name>
</gene>
<keyword evidence="2" id="KW-1185">Reference proteome</keyword>
<dbReference type="InterPro" id="IPR009241">
    <property type="entry name" value="HigB-like"/>
</dbReference>
<evidence type="ECO:0000313" key="1">
    <source>
        <dbReference type="EMBL" id="WOO32988.1"/>
    </source>
</evidence>
<proteinExistence type="predicted"/>
<evidence type="ECO:0000313" key="2">
    <source>
        <dbReference type="Proteomes" id="UP001303211"/>
    </source>
</evidence>
<sequence>MSWDVEYTDEFEAWWEGLSEQEQVSLAASVALLEERGPSLGHPHSSGINGSRHGHMRELRTQHGGRPFRTLYAFDPRRMAILLIGGDKTGDDRWYEVHVPIADRLYDEHLVQLRREGEIDG</sequence>
<dbReference type="RefSeq" id="WP_317702402.1">
    <property type="nucleotide sequence ID" value="NZ_CP136921.1"/>
</dbReference>
<dbReference type="Pfam" id="PF05973">
    <property type="entry name" value="Gp49"/>
    <property type="match status" value="1"/>
</dbReference>
<name>A0ABZ0J824_9BURK</name>
<accession>A0ABZ0J824</accession>
<reference evidence="1 2" key="1">
    <citation type="submission" date="2023-03" db="EMBL/GenBank/DDBJ databases">
        <title>Diaphorobacter basophil sp. nov., isolated from a sewage-treatment plant.</title>
        <authorList>
            <person name="Yang K."/>
        </authorList>
    </citation>
    <scope>NUCLEOTIDE SEQUENCE [LARGE SCALE GENOMIC DNA]</scope>
    <source>
        <strain evidence="1 2">Y-1</strain>
    </source>
</reference>